<keyword evidence="8 11" id="KW-0862">Zinc</keyword>
<accession>A0ABM0Z0A4</accession>
<dbReference type="SMART" id="SM00184">
    <property type="entry name" value="RING"/>
    <property type="match status" value="1"/>
</dbReference>
<evidence type="ECO:0000256" key="7">
    <source>
        <dbReference type="ARBA" id="ARBA00022786"/>
    </source>
</evidence>
<dbReference type="SUPFAM" id="SSF57850">
    <property type="entry name" value="RING/U-box"/>
    <property type="match status" value="1"/>
</dbReference>
<name>A0ABM0Z0A4_CAMSA</name>
<dbReference type="RefSeq" id="XP_010508626.1">
    <property type="nucleotide sequence ID" value="XM_010510324.2"/>
</dbReference>
<dbReference type="InterPro" id="IPR045103">
    <property type="entry name" value="RNF5/RNF185-like"/>
</dbReference>
<reference evidence="15" key="2">
    <citation type="submission" date="2025-08" db="UniProtKB">
        <authorList>
            <consortium name="RefSeq"/>
        </authorList>
    </citation>
    <scope>IDENTIFICATION</scope>
    <source>
        <tissue evidence="15">Leaf</tissue>
    </source>
</reference>
<comment type="function">
    <text evidence="11">E3 ubiquitin-protein ligase.</text>
</comment>
<evidence type="ECO:0000256" key="12">
    <source>
        <dbReference type="SAM" id="MobiDB-lite"/>
    </source>
</evidence>
<feature type="region of interest" description="Disordered" evidence="12">
    <location>
        <begin position="198"/>
        <end position="220"/>
    </location>
</feature>
<dbReference type="EC" id="2.3.2.27" evidence="11"/>
<evidence type="ECO:0000256" key="1">
    <source>
        <dbReference type="ARBA" id="ARBA00000900"/>
    </source>
</evidence>
<evidence type="ECO:0000259" key="13">
    <source>
        <dbReference type="PROSITE" id="PS50089"/>
    </source>
</evidence>
<organism evidence="14 15">
    <name type="scientific">Camelina sativa</name>
    <name type="common">False flax</name>
    <name type="synonym">Myagrum sativum</name>
    <dbReference type="NCBI Taxonomy" id="90675"/>
    <lineage>
        <taxon>Eukaryota</taxon>
        <taxon>Viridiplantae</taxon>
        <taxon>Streptophyta</taxon>
        <taxon>Embryophyta</taxon>
        <taxon>Tracheophyta</taxon>
        <taxon>Spermatophyta</taxon>
        <taxon>Magnoliopsida</taxon>
        <taxon>eudicotyledons</taxon>
        <taxon>Gunneridae</taxon>
        <taxon>Pentapetalae</taxon>
        <taxon>rosids</taxon>
        <taxon>malvids</taxon>
        <taxon>Brassicales</taxon>
        <taxon>Brassicaceae</taxon>
        <taxon>Camelineae</taxon>
        <taxon>Camelina</taxon>
    </lineage>
</organism>
<evidence type="ECO:0000256" key="11">
    <source>
        <dbReference type="RuleBase" id="RU369090"/>
    </source>
</evidence>
<proteinExistence type="predicted"/>
<dbReference type="InterPro" id="IPR001841">
    <property type="entry name" value="Znf_RING"/>
</dbReference>
<dbReference type="PROSITE" id="PS00518">
    <property type="entry name" value="ZF_RING_1"/>
    <property type="match status" value="1"/>
</dbReference>
<sequence length="434" mass="48613">MSEEISSTVNLDLNLGPDPELGLEPAISYARSDWGNEPPAAGEFENFRRFRSRYRPRFRINMLPVLAETHSPAIELSQLLIPSGANGADLPAGEGSIAGGERVSSEEDSKKCENGSKVMEEENVTEEKRDVEKSVGSDGSFFDCYICLDLSKDPVVTNCGHLYCWSCIYQWLQTSEAKECPVCKGEISVKTVTPIYGRGKHERESEEVSNTKIPSRPQARRVESLRNTLNRSGYVPPTEMIRHLQDRLERESTNRPGYIPTERRARPFLNRFMTSRGVRAEQNQSGEASLVAAPSDDINDIDLISNNSPEREGENRNLRSSRALSNRRQRAERPARMSSFTLTAAERLVDAYLITHAMGRIQERNTVGGVEDRDSFSSIIGVMNSESQVDTAAEIESMMSVSTSSSVRRHENSSRVSDVDSAESRPLRRRRRFA</sequence>
<reference evidence="14" key="1">
    <citation type="journal article" date="2014" name="Nat. Commun.">
        <title>The emerging biofuel crop Camelina sativa retains a highly undifferentiated hexaploid genome structure.</title>
        <authorList>
            <person name="Kagale S."/>
            <person name="Koh C."/>
            <person name="Nixon J."/>
            <person name="Bollina V."/>
            <person name="Clarke W.E."/>
            <person name="Tuteja R."/>
            <person name="Spillane C."/>
            <person name="Robinson S.J."/>
            <person name="Links M.G."/>
            <person name="Clarke C."/>
            <person name="Higgins E.E."/>
            <person name="Huebert T."/>
            <person name="Sharpe A.G."/>
            <person name="Parkin I.A."/>
        </authorList>
    </citation>
    <scope>NUCLEOTIDE SEQUENCE [LARGE SCALE GENOMIC DNA]</scope>
    <source>
        <strain evidence="14">cv. DH55</strain>
    </source>
</reference>
<dbReference type="InterPro" id="IPR013083">
    <property type="entry name" value="Znf_RING/FYVE/PHD"/>
</dbReference>
<keyword evidence="7 11" id="KW-0833">Ubl conjugation pathway</keyword>
<evidence type="ECO:0000256" key="10">
    <source>
        <dbReference type="PROSITE-ProRule" id="PRU00175"/>
    </source>
</evidence>
<comment type="catalytic activity">
    <reaction evidence="1 11">
        <text>S-ubiquitinyl-[E2 ubiquitin-conjugating enzyme]-L-cysteine + [acceptor protein]-L-lysine = [E2 ubiquitin-conjugating enzyme]-L-cysteine + N(6)-ubiquitinyl-[acceptor protein]-L-lysine.</text>
        <dbReference type="EC" id="2.3.2.27"/>
    </reaction>
</comment>
<keyword evidence="4 11" id="KW-0808">Transferase</keyword>
<gene>
    <name evidence="15" type="primary">LOC104785173</name>
</gene>
<dbReference type="PROSITE" id="PS50089">
    <property type="entry name" value="ZF_RING_2"/>
    <property type="match status" value="1"/>
</dbReference>
<dbReference type="PANTHER" id="PTHR12313">
    <property type="entry name" value="E3 UBIQUITIN-PROTEIN LIGASE RNF5-RELATED"/>
    <property type="match status" value="1"/>
</dbReference>
<evidence type="ECO:0000256" key="2">
    <source>
        <dbReference type="ARBA" id="ARBA00004308"/>
    </source>
</evidence>
<evidence type="ECO:0000256" key="8">
    <source>
        <dbReference type="ARBA" id="ARBA00022833"/>
    </source>
</evidence>
<evidence type="ECO:0000256" key="6">
    <source>
        <dbReference type="ARBA" id="ARBA00022771"/>
    </source>
</evidence>
<keyword evidence="11" id="KW-0256">Endoplasmic reticulum</keyword>
<feature type="compositionally biased region" description="Basic and acidic residues" evidence="12">
    <location>
        <begin position="103"/>
        <end position="131"/>
    </location>
</feature>
<keyword evidence="9" id="KW-0472">Membrane</keyword>
<evidence type="ECO:0000256" key="4">
    <source>
        <dbReference type="ARBA" id="ARBA00022679"/>
    </source>
</evidence>
<evidence type="ECO:0000256" key="5">
    <source>
        <dbReference type="ARBA" id="ARBA00022723"/>
    </source>
</evidence>
<feature type="region of interest" description="Disordered" evidence="12">
    <location>
        <begin position="91"/>
        <end position="131"/>
    </location>
</feature>
<keyword evidence="14" id="KW-1185">Reference proteome</keyword>
<keyword evidence="5 11" id="KW-0479">Metal-binding</keyword>
<evidence type="ECO:0000256" key="9">
    <source>
        <dbReference type="ARBA" id="ARBA00023136"/>
    </source>
</evidence>
<protein>
    <recommendedName>
        <fullName evidence="11">E3 ubiquitin-protein ligase RMA</fullName>
        <ecNumber evidence="11">2.3.2.27</ecNumber>
    </recommendedName>
    <alternativeName>
        <fullName evidence="11">Protein RING membrane-anchor</fullName>
    </alternativeName>
    <alternativeName>
        <fullName evidence="11">RING-type E3 ubiquitin transferase RMA</fullName>
    </alternativeName>
</protein>
<evidence type="ECO:0000256" key="3">
    <source>
        <dbReference type="ARBA" id="ARBA00004906"/>
    </source>
</evidence>
<keyword evidence="6 10" id="KW-0863">Zinc-finger</keyword>
<dbReference type="InterPro" id="IPR017907">
    <property type="entry name" value="Znf_RING_CS"/>
</dbReference>
<dbReference type="Gene3D" id="3.30.40.10">
    <property type="entry name" value="Zinc/RING finger domain, C3HC4 (zinc finger)"/>
    <property type="match status" value="1"/>
</dbReference>
<evidence type="ECO:0000313" key="15">
    <source>
        <dbReference type="RefSeq" id="XP_010508626.1"/>
    </source>
</evidence>
<dbReference type="Pfam" id="PF13923">
    <property type="entry name" value="zf-C3HC4_2"/>
    <property type="match status" value="1"/>
</dbReference>
<dbReference type="Proteomes" id="UP000694864">
    <property type="component" value="Chromosome 5"/>
</dbReference>
<comment type="domain">
    <text evidence="11">The RING-type zinc finger domain is responsible for E3 ligase activity.</text>
</comment>
<feature type="region of interest" description="Disordered" evidence="12">
    <location>
        <begin position="401"/>
        <end position="434"/>
    </location>
</feature>
<feature type="region of interest" description="Disordered" evidence="12">
    <location>
        <begin position="299"/>
        <end position="336"/>
    </location>
</feature>
<comment type="subcellular location">
    <subcellularLocation>
        <location evidence="2">Endomembrane system</location>
    </subcellularLocation>
    <subcellularLocation>
        <location evidence="11">Endoplasmic reticulum membrane</location>
        <topology evidence="11">Single-pass type IV membrane protein</topology>
    </subcellularLocation>
</comment>
<feature type="domain" description="RING-type" evidence="13">
    <location>
        <begin position="144"/>
        <end position="184"/>
    </location>
</feature>
<evidence type="ECO:0000313" key="14">
    <source>
        <dbReference type="Proteomes" id="UP000694864"/>
    </source>
</evidence>
<comment type="pathway">
    <text evidence="3 11">Protein modification; protein ubiquitination.</text>
</comment>
<dbReference type="CDD" id="cd16534">
    <property type="entry name" value="RING-HC_RNF5-like"/>
    <property type="match status" value="1"/>
</dbReference>
<dbReference type="GeneID" id="104785173"/>